<gene>
    <name evidence="2" type="ORF">GLAREA_02260</name>
</gene>
<dbReference type="OrthoDB" id="3559283at2759"/>
<feature type="region of interest" description="Disordered" evidence="1">
    <location>
        <begin position="32"/>
        <end position="87"/>
    </location>
</feature>
<dbReference type="RefSeq" id="XP_008087667.1">
    <property type="nucleotide sequence ID" value="XM_008089476.1"/>
</dbReference>
<accession>S3DIH3</accession>
<organism evidence="2 3">
    <name type="scientific">Glarea lozoyensis (strain ATCC 20868 / MF5171)</name>
    <dbReference type="NCBI Taxonomy" id="1116229"/>
    <lineage>
        <taxon>Eukaryota</taxon>
        <taxon>Fungi</taxon>
        <taxon>Dikarya</taxon>
        <taxon>Ascomycota</taxon>
        <taxon>Pezizomycotina</taxon>
        <taxon>Leotiomycetes</taxon>
        <taxon>Helotiales</taxon>
        <taxon>Helotiaceae</taxon>
        <taxon>Glarea</taxon>
    </lineage>
</organism>
<dbReference type="GeneID" id="19461318"/>
<evidence type="ECO:0000313" key="3">
    <source>
        <dbReference type="Proteomes" id="UP000016922"/>
    </source>
</evidence>
<dbReference type="HOGENOM" id="CLU_1012403_0_0_1"/>
<reference evidence="2 3" key="1">
    <citation type="journal article" date="2013" name="BMC Genomics">
        <title>Genomics-driven discovery of the pneumocandin biosynthetic gene cluster in the fungus Glarea lozoyensis.</title>
        <authorList>
            <person name="Chen L."/>
            <person name="Yue Q."/>
            <person name="Zhang X."/>
            <person name="Xiang M."/>
            <person name="Wang C."/>
            <person name="Li S."/>
            <person name="Che Y."/>
            <person name="Ortiz-Lopez F.J."/>
            <person name="Bills G.F."/>
            <person name="Liu X."/>
            <person name="An Z."/>
        </authorList>
    </citation>
    <scope>NUCLEOTIDE SEQUENCE [LARGE SCALE GENOMIC DNA]</scope>
    <source>
        <strain evidence="3">ATCC 20868 / MF5171</strain>
    </source>
</reference>
<proteinExistence type="predicted"/>
<feature type="region of interest" description="Disordered" evidence="1">
    <location>
        <begin position="210"/>
        <end position="260"/>
    </location>
</feature>
<evidence type="ECO:0000256" key="1">
    <source>
        <dbReference type="SAM" id="MobiDB-lite"/>
    </source>
</evidence>
<dbReference type="SUPFAM" id="SSF50630">
    <property type="entry name" value="Acid proteases"/>
    <property type="match status" value="1"/>
</dbReference>
<protein>
    <submittedName>
        <fullName evidence="2">Uncharacterized protein</fullName>
    </submittedName>
</protein>
<evidence type="ECO:0000313" key="2">
    <source>
        <dbReference type="EMBL" id="EPE26348.1"/>
    </source>
</evidence>
<dbReference type="AlphaFoldDB" id="S3DIH3"/>
<sequence length="260" mass="29630">MNNNPQWRPDQTREWVAARQDRERFVAHGYTVSGIPKDPEHEQWMKQQELEKQQEWKKRQEWLRNQEGAATSQSAPDYGRGQPKSAQILDPTENKTISVTVIEDTGCGISFISPEVARLCHLTEFSTTAIESRTLMGNFVSNLWADVNWMGSDNNHGRDWFYIAPDNAPIEVLVGTKFMDAHPHVFKDRAQLEPGFLNVQSEIKAAEKSQIEDNEALAQQQAAELEERKKLAKQQKPSDKGKRPASPSSSSKRSSRRKKS</sequence>
<dbReference type="InterPro" id="IPR021109">
    <property type="entry name" value="Peptidase_aspartic_dom_sf"/>
</dbReference>
<keyword evidence="3" id="KW-1185">Reference proteome</keyword>
<name>S3DIH3_GLAL2</name>
<dbReference type="Proteomes" id="UP000016922">
    <property type="component" value="Unassembled WGS sequence"/>
</dbReference>
<feature type="compositionally biased region" description="Basic and acidic residues" evidence="1">
    <location>
        <begin position="37"/>
        <end position="64"/>
    </location>
</feature>
<dbReference type="KEGG" id="glz:GLAREA_02260"/>
<dbReference type="EMBL" id="KE145371">
    <property type="protein sequence ID" value="EPE26348.1"/>
    <property type="molecule type" value="Genomic_DNA"/>
</dbReference>